<keyword evidence="4" id="KW-1003">Cell membrane</keyword>
<dbReference type="GO" id="GO:0098797">
    <property type="term" value="C:plasma membrane protein complex"/>
    <property type="evidence" value="ECO:0007669"/>
    <property type="project" value="TreeGrafter"/>
</dbReference>
<dbReference type="PANTHER" id="PTHR33446:SF2">
    <property type="entry name" value="PROTEIN TONB"/>
    <property type="match status" value="1"/>
</dbReference>
<evidence type="ECO:0000259" key="12">
    <source>
        <dbReference type="PROSITE" id="PS52015"/>
    </source>
</evidence>
<sequence>MSAYLKRDTYSNKRFLLSLLLSLILHSIVFFGLYFLYDYIKHKTPKLHKINAENLLVLKRGRSLDPSANTPGAKKPSLAKPNTSQTIPTPPLATQSQPKENPPTKPTPQSSGKTPLPSQSLPNTSQNTQIDHKNLKFFTPNNQQYAQAQNIQKDKGMDPQTIRDIDELYGDEWGDLGDAQKDFVASNLREIARITQSYLEYPQTAGYLRQSGENAIEFYLLPNGDIEDLKLIKNSGFVLLDKNSLKTIEIAFKDYPRPHQKTLIRFHITYRLIYR</sequence>
<keyword evidence="3" id="KW-0813">Transport</keyword>
<protein>
    <submittedName>
        <fullName evidence="13">Ferric siderophore transport system, periplasmic binding protein TonB</fullName>
    </submittedName>
</protein>
<evidence type="ECO:0000313" key="14">
    <source>
        <dbReference type="Proteomes" id="UP000018143"/>
    </source>
</evidence>
<proteinExistence type="inferred from homology"/>
<evidence type="ECO:0000256" key="7">
    <source>
        <dbReference type="ARBA" id="ARBA00022927"/>
    </source>
</evidence>
<evidence type="ECO:0000256" key="1">
    <source>
        <dbReference type="ARBA" id="ARBA00004383"/>
    </source>
</evidence>
<keyword evidence="8 11" id="KW-1133">Transmembrane helix</keyword>
<dbReference type="AlphaFoldDB" id="T1CZ26"/>
<dbReference type="OrthoDB" id="5349195at2"/>
<dbReference type="SUPFAM" id="SSF74653">
    <property type="entry name" value="TolA/TonB C-terminal domain"/>
    <property type="match status" value="1"/>
</dbReference>
<keyword evidence="5" id="KW-0997">Cell inner membrane</keyword>
<dbReference type="GO" id="GO:0015031">
    <property type="term" value="P:protein transport"/>
    <property type="evidence" value="ECO:0007669"/>
    <property type="project" value="UniProtKB-KW"/>
</dbReference>
<dbReference type="InterPro" id="IPR037682">
    <property type="entry name" value="TonB_C"/>
</dbReference>
<organism evidence="13 14">
    <name type="scientific">Helicobacter fennelliae MRY12-0050</name>
    <dbReference type="NCBI Taxonomy" id="1325130"/>
    <lineage>
        <taxon>Bacteria</taxon>
        <taxon>Pseudomonadati</taxon>
        <taxon>Campylobacterota</taxon>
        <taxon>Epsilonproteobacteria</taxon>
        <taxon>Campylobacterales</taxon>
        <taxon>Helicobacteraceae</taxon>
        <taxon>Helicobacter</taxon>
    </lineage>
</organism>
<evidence type="ECO:0000256" key="10">
    <source>
        <dbReference type="SAM" id="MobiDB-lite"/>
    </source>
</evidence>
<evidence type="ECO:0000256" key="6">
    <source>
        <dbReference type="ARBA" id="ARBA00022692"/>
    </source>
</evidence>
<dbReference type="InterPro" id="IPR051045">
    <property type="entry name" value="TonB-dependent_transducer"/>
</dbReference>
<evidence type="ECO:0000256" key="2">
    <source>
        <dbReference type="ARBA" id="ARBA00006555"/>
    </source>
</evidence>
<feature type="domain" description="TonB C-terminal" evidence="12">
    <location>
        <begin position="186"/>
        <end position="275"/>
    </location>
</feature>
<gene>
    <name evidence="13" type="ORF">HFN_0321</name>
</gene>
<comment type="caution">
    <text evidence="13">The sequence shown here is derived from an EMBL/GenBank/DDBJ whole genome shotgun (WGS) entry which is preliminary data.</text>
</comment>
<dbReference type="Pfam" id="PF03544">
    <property type="entry name" value="TonB_C"/>
    <property type="match status" value="1"/>
</dbReference>
<evidence type="ECO:0000256" key="4">
    <source>
        <dbReference type="ARBA" id="ARBA00022475"/>
    </source>
</evidence>
<comment type="subcellular location">
    <subcellularLocation>
        <location evidence="1">Cell inner membrane</location>
        <topology evidence="1">Single-pass membrane protein</topology>
        <orientation evidence="1">Periplasmic side</orientation>
    </subcellularLocation>
</comment>
<keyword evidence="14" id="KW-1185">Reference proteome</keyword>
<dbReference type="GO" id="GO:0031992">
    <property type="term" value="F:energy transducer activity"/>
    <property type="evidence" value="ECO:0007669"/>
    <property type="project" value="TreeGrafter"/>
</dbReference>
<dbReference type="NCBIfam" id="TIGR01352">
    <property type="entry name" value="tonB_Cterm"/>
    <property type="match status" value="1"/>
</dbReference>
<dbReference type="RefSeq" id="WP_023948383.1">
    <property type="nucleotide sequence ID" value="NZ_BASD01000018.1"/>
</dbReference>
<feature type="region of interest" description="Disordered" evidence="10">
    <location>
        <begin position="66"/>
        <end position="127"/>
    </location>
</feature>
<dbReference type="eggNOG" id="COG0810">
    <property type="taxonomic scope" value="Bacteria"/>
</dbReference>
<dbReference type="PANTHER" id="PTHR33446">
    <property type="entry name" value="PROTEIN TONB-RELATED"/>
    <property type="match status" value="1"/>
</dbReference>
<dbReference type="InterPro" id="IPR006260">
    <property type="entry name" value="TonB/TolA_C"/>
</dbReference>
<evidence type="ECO:0000256" key="8">
    <source>
        <dbReference type="ARBA" id="ARBA00022989"/>
    </source>
</evidence>
<evidence type="ECO:0000256" key="3">
    <source>
        <dbReference type="ARBA" id="ARBA00022448"/>
    </source>
</evidence>
<accession>T1CZ26</accession>
<comment type="similarity">
    <text evidence="2">Belongs to the TonB family.</text>
</comment>
<feature type="compositionally biased region" description="Polar residues" evidence="10">
    <location>
        <begin position="107"/>
        <end position="127"/>
    </location>
</feature>
<reference evidence="13 14" key="1">
    <citation type="journal article" date="2013" name="Genome Announc.">
        <title>Draft Genome Sequence of Helicobacter fennelliae Strain MRY12-0050, Isolated from a Bacteremia Patient.</title>
        <authorList>
            <person name="Rimbara E."/>
            <person name="Matsui M."/>
            <person name="Mori S."/>
            <person name="Suzuki S."/>
            <person name="Suzuki M."/>
            <person name="Kim H."/>
            <person name="Sekizuka T."/>
            <person name="Kuroda M."/>
            <person name="Shibayama K."/>
        </authorList>
    </citation>
    <scope>NUCLEOTIDE SEQUENCE [LARGE SCALE GENOMIC DNA]</scope>
    <source>
        <strain evidence="13 14">MRY12-0050</strain>
    </source>
</reference>
<dbReference type="PROSITE" id="PS52015">
    <property type="entry name" value="TONB_CTD"/>
    <property type="match status" value="1"/>
</dbReference>
<dbReference type="GO" id="GO:0055085">
    <property type="term" value="P:transmembrane transport"/>
    <property type="evidence" value="ECO:0007669"/>
    <property type="project" value="InterPro"/>
</dbReference>
<keyword evidence="9 11" id="KW-0472">Membrane</keyword>
<dbReference type="EMBL" id="BASD01000018">
    <property type="protein sequence ID" value="GAD19190.1"/>
    <property type="molecule type" value="Genomic_DNA"/>
</dbReference>
<keyword evidence="7" id="KW-0653">Protein transport</keyword>
<name>T1CZ26_9HELI</name>
<evidence type="ECO:0000313" key="13">
    <source>
        <dbReference type="EMBL" id="GAD19190.1"/>
    </source>
</evidence>
<feature type="transmembrane region" description="Helical" evidence="11">
    <location>
        <begin position="15"/>
        <end position="37"/>
    </location>
</feature>
<feature type="compositionally biased region" description="Polar residues" evidence="10">
    <location>
        <begin position="80"/>
        <end position="99"/>
    </location>
</feature>
<evidence type="ECO:0000256" key="5">
    <source>
        <dbReference type="ARBA" id="ARBA00022519"/>
    </source>
</evidence>
<evidence type="ECO:0000256" key="11">
    <source>
        <dbReference type="SAM" id="Phobius"/>
    </source>
</evidence>
<dbReference type="Gene3D" id="3.30.1150.10">
    <property type="match status" value="1"/>
</dbReference>
<evidence type="ECO:0000256" key="9">
    <source>
        <dbReference type="ARBA" id="ARBA00023136"/>
    </source>
</evidence>
<keyword evidence="6 11" id="KW-0812">Transmembrane</keyword>
<dbReference type="Proteomes" id="UP000018143">
    <property type="component" value="Unassembled WGS sequence"/>
</dbReference>
<dbReference type="STRING" id="1325130.HFN_0321"/>